<evidence type="ECO:0000256" key="2">
    <source>
        <dbReference type="ARBA" id="ARBA00006375"/>
    </source>
</evidence>
<name>A0A2H4SEX1_CORMI</name>
<feature type="compositionally biased region" description="Basic and acidic residues" evidence="12">
    <location>
        <begin position="92"/>
        <end position="105"/>
    </location>
</feature>
<keyword evidence="3 11" id="KW-0813">Transport</keyword>
<gene>
    <name evidence="13" type="ORF">A9K55_008108</name>
</gene>
<dbReference type="FunFam" id="1.50.40.10:FF:000018">
    <property type="entry name" value="S-adenosylmethionine mitochondrial carrier protein-like"/>
    <property type="match status" value="1"/>
</dbReference>
<evidence type="ECO:0000313" key="14">
    <source>
        <dbReference type="Proteomes" id="UP000323067"/>
    </source>
</evidence>
<dbReference type="PANTHER" id="PTHR45667">
    <property type="entry name" value="S-ADENOSYLMETHIONINE MITOCHONDRIAL CARRIER PROTEIN"/>
    <property type="match status" value="1"/>
</dbReference>
<reference evidence="13 14" key="1">
    <citation type="journal article" date="2017" name="BMC Genomics">
        <title>Chromosome level assembly and secondary metabolite potential of the parasitic fungus Cordyceps militaris.</title>
        <authorList>
            <person name="Kramer G.J."/>
            <person name="Nodwell J.R."/>
        </authorList>
    </citation>
    <scope>NUCLEOTIDE SEQUENCE [LARGE SCALE GENOMIC DNA]</scope>
    <source>
        <strain evidence="13 14">ATCC 34164</strain>
    </source>
</reference>
<dbReference type="PROSITE" id="PS50920">
    <property type="entry name" value="SOLCAR"/>
    <property type="match status" value="3"/>
</dbReference>
<dbReference type="SUPFAM" id="SSF103506">
    <property type="entry name" value="Mitochondrial carrier"/>
    <property type="match status" value="1"/>
</dbReference>
<evidence type="ECO:0000256" key="6">
    <source>
        <dbReference type="ARBA" id="ARBA00022792"/>
    </source>
</evidence>
<keyword evidence="8" id="KW-0496">Mitochondrion</keyword>
<accession>A0A2H4SEX1</accession>
<evidence type="ECO:0000256" key="10">
    <source>
        <dbReference type="PROSITE-ProRule" id="PRU00282"/>
    </source>
</evidence>
<dbReference type="OrthoDB" id="276989at2759"/>
<organism evidence="13 14">
    <name type="scientific">Cordyceps militaris</name>
    <name type="common">Caterpillar fungus</name>
    <name type="synonym">Clavaria militaris</name>
    <dbReference type="NCBI Taxonomy" id="73501"/>
    <lineage>
        <taxon>Eukaryota</taxon>
        <taxon>Fungi</taxon>
        <taxon>Dikarya</taxon>
        <taxon>Ascomycota</taxon>
        <taxon>Pezizomycotina</taxon>
        <taxon>Sordariomycetes</taxon>
        <taxon>Hypocreomycetidae</taxon>
        <taxon>Hypocreales</taxon>
        <taxon>Cordycipitaceae</taxon>
        <taxon>Cordyceps</taxon>
    </lineage>
</organism>
<keyword evidence="9 10" id="KW-0472">Membrane</keyword>
<evidence type="ECO:0000256" key="8">
    <source>
        <dbReference type="ARBA" id="ARBA00023128"/>
    </source>
</evidence>
<evidence type="ECO:0000256" key="9">
    <source>
        <dbReference type="ARBA" id="ARBA00023136"/>
    </source>
</evidence>
<evidence type="ECO:0000256" key="7">
    <source>
        <dbReference type="ARBA" id="ARBA00022989"/>
    </source>
</evidence>
<feature type="compositionally biased region" description="Basic and acidic residues" evidence="12">
    <location>
        <begin position="45"/>
        <end position="81"/>
    </location>
</feature>
<dbReference type="Proteomes" id="UP000323067">
    <property type="component" value="Chromosome vii"/>
</dbReference>
<dbReference type="InterPro" id="IPR018108">
    <property type="entry name" value="MCP_transmembrane"/>
</dbReference>
<keyword evidence="6" id="KW-0999">Mitochondrion inner membrane</keyword>
<dbReference type="AlphaFoldDB" id="A0A2H4SEX1"/>
<dbReference type="Pfam" id="PF00153">
    <property type="entry name" value="Mito_carr"/>
    <property type="match status" value="3"/>
</dbReference>
<comment type="subcellular location">
    <subcellularLocation>
        <location evidence="1">Mitochondrion inner membrane</location>
        <topology evidence="1">Multi-pass membrane protein</topology>
    </subcellularLocation>
</comment>
<sequence length="388" mass="41186">MFASKTILPRVARCAALPATAARMPFSSSRVLSHKESSSNTDDDVDKHKLDSLRKHKDGAGHWKRELASDSEEAVKADKGHGAAATESVQELQERTKKMAEESRKSGTSSNDGIPETPFRTALLAGAIAGTTVDLSLFPLDTLKTRLQSAGGFFASGGFAGIYRGIGSAVVGSAPGAAFFFCTYESVKGVLAPRVRHDVLTQMAAASCGEVAACAVRVPTEIVKQRAQAGQHGGSSARALRAIFAGGSGGGGPRLLAVWRELYRGWGITVFREVPFTVIQFPLWEAMKAWRKRATGRPQVSATESGLFGSVAGAVAAASTTPLDVLKTRVMLSPERVSVATVFRRLAREEGIRPFFAGVAPRVTWISIGGAIFLGSYQWVVNTMGMPS</sequence>
<keyword evidence="7" id="KW-1133">Transmembrane helix</keyword>
<evidence type="ECO:0000256" key="12">
    <source>
        <dbReference type="SAM" id="MobiDB-lite"/>
    </source>
</evidence>
<feature type="repeat" description="Solcar" evidence="10">
    <location>
        <begin position="197"/>
        <end position="290"/>
    </location>
</feature>
<protein>
    <submittedName>
        <fullName evidence="13">Mitochondrial carrier PET8</fullName>
    </submittedName>
</protein>
<dbReference type="Gene3D" id="1.50.40.10">
    <property type="entry name" value="Mitochondrial carrier domain"/>
    <property type="match status" value="2"/>
</dbReference>
<dbReference type="InterPro" id="IPR023395">
    <property type="entry name" value="MCP_dom_sf"/>
</dbReference>
<evidence type="ECO:0000256" key="4">
    <source>
        <dbReference type="ARBA" id="ARBA00022692"/>
    </source>
</evidence>
<comment type="similarity">
    <text evidence="2 11">Belongs to the mitochondrial carrier (TC 2.A.29) family.</text>
</comment>
<evidence type="ECO:0000256" key="1">
    <source>
        <dbReference type="ARBA" id="ARBA00004448"/>
    </source>
</evidence>
<feature type="repeat" description="Solcar" evidence="10">
    <location>
        <begin position="117"/>
        <end position="190"/>
    </location>
</feature>
<evidence type="ECO:0000313" key="13">
    <source>
        <dbReference type="EMBL" id="ATY61661.1"/>
    </source>
</evidence>
<evidence type="ECO:0000256" key="11">
    <source>
        <dbReference type="RuleBase" id="RU000488"/>
    </source>
</evidence>
<keyword evidence="4 10" id="KW-0812">Transmembrane</keyword>
<feature type="repeat" description="Solcar" evidence="10">
    <location>
        <begin position="300"/>
        <end position="383"/>
    </location>
</feature>
<dbReference type="VEuPathDB" id="FungiDB:CCM_06796"/>
<feature type="region of interest" description="Disordered" evidence="12">
    <location>
        <begin position="26"/>
        <end position="116"/>
    </location>
</feature>
<dbReference type="EMBL" id="CP023324">
    <property type="protein sequence ID" value="ATY61661.1"/>
    <property type="molecule type" value="Genomic_DNA"/>
</dbReference>
<evidence type="ECO:0000256" key="5">
    <source>
        <dbReference type="ARBA" id="ARBA00022737"/>
    </source>
</evidence>
<evidence type="ECO:0000256" key="3">
    <source>
        <dbReference type="ARBA" id="ARBA00022448"/>
    </source>
</evidence>
<proteinExistence type="inferred from homology"/>
<dbReference type="VEuPathDB" id="FungiDB:A9K55_008108"/>
<keyword evidence="5" id="KW-0677">Repeat</keyword>
<dbReference type="GO" id="GO:0005743">
    <property type="term" value="C:mitochondrial inner membrane"/>
    <property type="evidence" value="ECO:0007669"/>
    <property type="project" value="UniProtKB-SubCell"/>
</dbReference>